<comment type="caution">
    <text evidence="1">The sequence shown here is derived from an EMBL/GenBank/DDBJ whole genome shotgun (WGS) entry which is preliminary data.</text>
</comment>
<dbReference type="AlphaFoldDB" id="A0A845BII5"/>
<proteinExistence type="predicted"/>
<organism evidence="1 2">
    <name type="scientific">Teichococcus coralli</name>
    <dbReference type="NCBI Taxonomy" id="2545983"/>
    <lineage>
        <taxon>Bacteria</taxon>
        <taxon>Pseudomonadati</taxon>
        <taxon>Pseudomonadota</taxon>
        <taxon>Alphaproteobacteria</taxon>
        <taxon>Acetobacterales</taxon>
        <taxon>Roseomonadaceae</taxon>
        <taxon>Roseomonas</taxon>
    </lineage>
</organism>
<keyword evidence="2" id="KW-1185">Reference proteome</keyword>
<sequence>MATMLAGSPNWQKYKKHSACLGEAATVRRKRAMDILLFAEMIRLLYAAKVGQSGVCGHLVLLMNCHRSLRISEAAGLRRGKLGLGGSRWACAGSRASFLASSRSMATRCAPFGAFSGSVLSQRPGSSILSLAGL</sequence>
<dbReference type="EMBL" id="SNVJ01000034">
    <property type="protein sequence ID" value="MXP65976.1"/>
    <property type="molecule type" value="Genomic_DNA"/>
</dbReference>
<evidence type="ECO:0000313" key="2">
    <source>
        <dbReference type="Proteomes" id="UP000460715"/>
    </source>
</evidence>
<name>A0A845BII5_9PROT</name>
<dbReference type="Proteomes" id="UP000460715">
    <property type="component" value="Unassembled WGS sequence"/>
</dbReference>
<dbReference type="RefSeq" id="WP_160939384.1">
    <property type="nucleotide sequence ID" value="NZ_SNVJ01000034.1"/>
</dbReference>
<reference evidence="1 2" key="1">
    <citation type="submission" date="2019-03" db="EMBL/GenBank/DDBJ databases">
        <title>Roseomonas sp. a novel Roseomonas species isolated from Sea whip Gorgonian.</title>
        <authorList>
            <person name="Li F."/>
            <person name="Pan X."/>
            <person name="Huang S."/>
            <person name="Li Z."/>
            <person name="Meng B."/>
        </authorList>
    </citation>
    <scope>NUCLEOTIDE SEQUENCE [LARGE SCALE GENOMIC DNA]</scope>
    <source>
        <strain evidence="1 2">M0104</strain>
    </source>
</reference>
<gene>
    <name evidence="1" type="ORF">E0493_21755</name>
</gene>
<evidence type="ECO:0000313" key="1">
    <source>
        <dbReference type="EMBL" id="MXP65976.1"/>
    </source>
</evidence>
<protein>
    <submittedName>
        <fullName evidence="1">Uncharacterized protein</fullName>
    </submittedName>
</protein>
<accession>A0A845BII5</accession>